<dbReference type="InterPro" id="IPR029787">
    <property type="entry name" value="Nucleotide_cyclase"/>
</dbReference>
<dbReference type="InterPro" id="IPR050469">
    <property type="entry name" value="Diguanylate_Cyclase"/>
</dbReference>
<feature type="transmembrane region" description="Helical" evidence="1">
    <location>
        <begin position="178"/>
        <end position="201"/>
    </location>
</feature>
<feature type="domain" description="GGDEF" evidence="2">
    <location>
        <begin position="275"/>
        <end position="412"/>
    </location>
</feature>
<dbReference type="NCBIfam" id="TIGR00254">
    <property type="entry name" value="GGDEF"/>
    <property type="match status" value="1"/>
</dbReference>
<keyword evidence="4" id="KW-1185">Reference proteome</keyword>
<dbReference type="Proteomes" id="UP000595691">
    <property type="component" value="Chromosome"/>
</dbReference>
<dbReference type="CDD" id="cd01949">
    <property type="entry name" value="GGDEF"/>
    <property type="match status" value="1"/>
</dbReference>
<sequence length="427" mass="49375">MKIIHTFVTPKVSNEKQKLLDDHLFHENIQRCKLFAKIVIIFEALLILKNLSSRHVPDHGQLEFSLNTYIVLYLLLLGISAGMLLLIHRYETSDFHTDRQLKLLQFGLYSFFTFFMVWGAVVTLVDQKEYGHVMAFVINFMCISILFYASNKSILKMYILPIAVLVIGLPFYQPSKSILMGHYINLLVFFFFCWVASRMLYSSNATNFLNKLLLKETNHRLAAKITENEKINLEMAMVNEQLKKIAIMDELTKIPNRRGFQQYIQEMLIYNNQKRNVSIMMLDIDAFKLFNDHYGHLEGDKVLTAVAQTIQICIQSTSSFIARFGGEEFVIALFDFDSSETERLAKTIQEAIMELNIPHEYSPVSHHLTISIGLVTGQVTNEKEIEQLMEKADNALYQAKSKGRNRVEYDGMLGNRVLTRKAFIKHK</sequence>
<organism evidence="3 4">
    <name type="scientific">Heyndrickxia vini</name>
    <dbReference type="NCBI Taxonomy" id="1476025"/>
    <lineage>
        <taxon>Bacteria</taxon>
        <taxon>Bacillati</taxon>
        <taxon>Bacillota</taxon>
        <taxon>Bacilli</taxon>
        <taxon>Bacillales</taxon>
        <taxon>Bacillaceae</taxon>
        <taxon>Heyndrickxia</taxon>
    </lineage>
</organism>
<feature type="transmembrane region" description="Helical" evidence="1">
    <location>
        <begin position="155"/>
        <end position="172"/>
    </location>
</feature>
<evidence type="ECO:0000313" key="4">
    <source>
        <dbReference type="Proteomes" id="UP000595691"/>
    </source>
</evidence>
<dbReference type="Pfam" id="PF00990">
    <property type="entry name" value="GGDEF"/>
    <property type="match status" value="1"/>
</dbReference>
<accession>A0ABX7E5T2</accession>
<keyword evidence="1" id="KW-0812">Transmembrane</keyword>
<gene>
    <name evidence="3" type="ORF">I5776_04025</name>
</gene>
<dbReference type="SUPFAM" id="SSF55073">
    <property type="entry name" value="Nucleotide cyclase"/>
    <property type="match status" value="1"/>
</dbReference>
<dbReference type="PANTHER" id="PTHR45138">
    <property type="entry name" value="REGULATORY COMPONENTS OF SENSORY TRANSDUCTION SYSTEM"/>
    <property type="match status" value="1"/>
</dbReference>
<dbReference type="SMART" id="SM00267">
    <property type="entry name" value="GGDEF"/>
    <property type="match status" value="1"/>
</dbReference>
<feature type="transmembrane region" description="Helical" evidence="1">
    <location>
        <begin position="34"/>
        <end position="52"/>
    </location>
</feature>
<dbReference type="RefSeq" id="WP_202779081.1">
    <property type="nucleotide sequence ID" value="NZ_CP065425.1"/>
</dbReference>
<keyword evidence="1" id="KW-0472">Membrane</keyword>
<feature type="transmembrane region" description="Helical" evidence="1">
    <location>
        <begin position="130"/>
        <end position="148"/>
    </location>
</feature>
<feature type="transmembrane region" description="Helical" evidence="1">
    <location>
        <begin position="64"/>
        <end position="86"/>
    </location>
</feature>
<dbReference type="PROSITE" id="PS50887">
    <property type="entry name" value="GGDEF"/>
    <property type="match status" value="1"/>
</dbReference>
<protein>
    <submittedName>
        <fullName evidence="3">GGDEF domain-containing protein</fullName>
    </submittedName>
</protein>
<evidence type="ECO:0000313" key="3">
    <source>
        <dbReference type="EMBL" id="QQZ10137.1"/>
    </source>
</evidence>
<evidence type="ECO:0000256" key="1">
    <source>
        <dbReference type="SAM" id="Phobius"/>
    </source>
</evidence>
<dbReference type="PANTHER" id="PTHR45138:SF9">
    <property type="entry name" value="DIGUANYLATE CYCLASE DGCM-RELATED"/>
    <property type="match status" value="1"/>
</dbReference>
<dbReference type="InterPro" id="IPR000160">
    <property type="entry name" value="GGDEF_dom"/>
</dbReference>
<name>A0ABX7E5T2_9BACI</name>
<feature type="transmembrane region" description="Helical" evidence="1">
    <location>
        <begin position="106"/>
        <end position="124"/>
    </location>
</feature>
<keyword evidence="1" id="KW-1133">Transmembrane helix</keyword>
<dbReference type="EMBL" id="CP065425">
    <property type="protein sequence ID" value="QQZ10137.1"/>
    <property type="molecule type" value="Genomic_DNA"/>
</dbReference>
<reference evidence="3 4" key="1">
    <citation type="submission" date="2020-11" db="EMBL/GenBank/DDBJ databases">
        <title>Taxonomic evaluation of the Bacillus sporothermodurans group of bacteria based on whole genome sequences.</title>
        <authorList>
            <person name="Fiedler G."/>
            <person name="Herbstmann A.-D."/>
            <person name="Doll E."/>
            <person name="Wenning M."/>
            <person name="Brinks E."/>
            <person name="Kabisch J."/>
            <person name="Breitenwieser F."/>
            <person name="Lappann M."/>
            <person name="Boehnlein C."/>
            <person name="Franz C."/>
        </authorList>
    </citation>
    <scope>NUCLEOTIDE SEQUENCE [LARGE SCALE GENOMIC DNA]</scope>
    <source>
        <strain evidence="3 4">JCM 19841</strain>
    </source>
</reference>
<dbReference type="InterPro" id="IPR043128">
    <property type="entry name" value="Rev_trsase/Diguanyl_cyclase"/>
</dbReference>
<proteinExistence type="predicted"/>
<dbReference type="Gene3D" id="3.30.70.270">
    <property type="match status" value="1"/>
</dbReference>
<evidence type="ECO:0000259" key="2">
    <source>
        <dbReference type="PROSITE" id="PS50887"/>
    </source>
</evidence>